<organism evidence="5">
    <name type="scientific">mine drainage metagenome</name>
    <dbReference type="NCBI Taxonomy" id="410659"/>
    <lineage>
        <taxon>unclassified sequences</taxon>
        <taxon>metagenomes</taxon>
        <taxon>ecological metagenomes</taxon>
    </lineage>
</organism>
<dbReference type="GO" id="GO:0003700">
    <property type="term" value="F:DNA-binding transcription factor activity"/>
    <property type="evidence" value="ECO:0007669"/>
    <property type="project" value="InterPro"/>
</dbReference>
<dbReference type="Pfam" id="PF07729">
    <property type="entry name" value="FCD"/>
    <property type="match status" value="1"/>
</dbReference>
<dbReference type="PROSITE" id="PS50949">
    <property type="entry name" value="HTH_GNTR"/>
    <property type="match status" value="1"/>
</dbReference>
<evidence type="ECO:0000313" key="5">
    <source>
        <dbReference type="EMBL" id="OIQ70143.1"/>
    </source>
</evidence>
<name>A0A1J5PQY3_9ZZZZ</name>
<proteinExistence type="predicted"/>
<reference evidence="5" key="1">
    <citation type="submission" date="2016-10" db="EMBL/GenBank/DDBJ databases">
        <title>Sequence of Gallionella enrichment culture.</title>
        <authorList>
            <person name="Poehlein A."/>
            <person name="Muehling M."/>
            <person name="Daniel R."/>
        </authorList>
    </citation>
    <scope>NUCLEOTIDE SEQUENCE</scope>
</reference>
<protein>
    <submittedName>
        <fullName evidence="5">HTH-type transcriptional regulator McbR</fullName>
    </submittedName>
</protein>
<dbReference type="Gene3D" id="1.20.120.530">
    <property type="entry name" value="GntR ligand-binding domain-like"/>
    <property type="match status" value="1"/>
</dbReference>
<dbReference type="SMART" id="SM00895">
    <property type="entry name" value="FCD"/>
    <property type="match status" value="1"/>
</dbReference>
<evidence type="ECO:0000256" key="2">
    <source>
        <dbReference type="ARBA" id="ARBA00023125"/>
    </source>
</evidence>
<dbReference type="AlphaFoldDB" id="A0A1J5PQY3"/>
<dbReference type="PANTHER" id="PTHR43537">
    <property type="entry name" value="TRANSCRIPTIONAL REGULATOR, GNTR FAMILY"/>
    <property type="match status" value="1"/>
</dbReference>
<dbReference type="InterPro" id="IPR011711">
    <property type="entry name" value="GntR_C"/>
</dbReference>
<gene>
    <name evidence="5" type="primary">mcbR_14</name>
    <name evidence="5" type="ORF">GALL_482480</name>
</gene>
<keyword evidence="3" id="KW-0804">Transcription</keyword>
<feature type="domain" description="HTH gntR-type" evidence="4">
    <location>
        <begin position="18"/>
        <end position="85"/>
    </location>
</feature>
<accession>A0A1J5PQY3</accession>
<dbReference type="InterPro" id="IPR036390">
    <property type="entry name" value="WH_DNA-bd_sf"/>
</dbReference>
<evidence type="ECO:0000256" key="1">
    <source>
        <dbReference type="ARBA" id="ARBA00023015"/>
    </source>
</evidence>
<keyword evidence="1" id="KW-0805">Transcription regulation</keyword>
<dbReference type="Gene3D" id="1.10.10.10">
    <property type="entry name" value="Winged helix-like DNA-binding domain superfamily/Winged helix DNA-binding domain"/>
    <property type="match status" value="1"/>
</dbReference>
<evidence type="ECO:0000259" key="4">
    <source>
        <dbReference type="PROSITE" id="PS50949"/>
    </source>
</evidence>
<keyword evidence="2" id="KW-0238">DNA-binding</keyword>
<dbReference type="SUPFAM" id="SSF48008">
    <property type="entry name" value="GntR ligand-binding domain-like"/>
    <property type="match status" value="1"/>
</dbReference>
<dbReference type="CDD" id="cd07377">
    <property type="entry name" value="WHTH_GntR"/>
    <property type="match status" value="1"/>
</dbReference>
<dbReference type="PANTHER" id="PTHR43537:SF20">
    <property type="entry name" value="HTH-TYPE TRANSCRIPTIONAL REPRESSOR GLAR"/>
    <property type="match status" value="1"/>
</dbReference>
<dbReference type="Pfam" id="PF00392">
    <property type="entry name" value="GntR"/>
    <property type="match status" value="1"/>
</dbReference>
<dbReference type="SMART" id="SM00345">
    <property type="entry name" value="HTH_GNTR"/>
    <property type="match status" value="1"/>
</dbReference>
<dbReference type="GO" id="GO:0003677">
    <property type="term" value="F:DNA binding"/>
    <property type="evidence" value="ECO:0007669"/>
    <property type="project" value="UniProtKB-KW"/>
</dbReference>
<dbReference type="EMBL" id="MLJW01004344">
    <property type="protein sequence ID" value="OIQ70143.1"/>
    <property type="molecule type" value="Genomic_DNA"/>
</dbReference>
<evidence type="ECO:0000256" key="3">
    <source>
        <dbReference type="ARBA" id="ARBA00023163"/>
    </source>
</evidence>
<dbReference type="InterPro" id="IPR008920">
    <property type="entry name" value="TF_FadR/GntR_C"/>
</dbReference>
<sequence length="241" mass="26258">MTQNAPNFAPPLAEGRKETIASRVATQLRAEILSGALAPGDKLNLDRLRERLDISLAPVREAMTRLAADGLVEVEDQRGYRVAPISRANLDEVTRLRCELEPLALAQAITHATLDWEAAILSALHRLSRTPRTPNAEAWETAHTEFHLTLIGGCGMPLLIGFCTKLRLLNDRYRRLSFALAPESDIAGEHQAIAEAAVARDAPKACDLLARHITRTGTRLSDALAARLADPSRTARNGEPA</sequence>
<dbReference type="InterPro" id="IPR036388">
    <property type="entry name" value="WH-like_DNA-bd_sf"/>
</dbReference>
<comment type="caution">
    <text evidence="5">The sequence shown here is derived from an EMBL/GenBank/DDBJ whole genome shotgun (WGS) entry which is preliminary data.</text>
</comment>
<dbReference type="SUPFAM" id="SSF46785">
    <property type="entry name" value="Winged helix' DNA-binding domain"/>
    <property type="match status" value="1"/>
</dbReference>
<dbReference type="InterPro" id="IPR000524">
    <property type="entry name" value="Tscrpt_reg_HTH_GntR"/>
</dbReference>